<accession>A0ABQ9EQE7</accession>
<keyword evidence="1" id="KW-1015">Disulfide bond</keyword>
<dbReference type="SUPFAM" id="SSF63501">
    <property type="entry name" value="Frizzled cysteine-rich domain"/>
    <property type="match status" value="1"/>
</dbReference>
<dbReference type="PROSITE" id="PS50038">
    <property type="entry name" value="FZ"/>
    <property type="match status" value="1"/>
</dbReference>
<evidence type="ECO:0000256" key="1">
    <source>
        <dbReference type="ARBA" id="ARBA00023157"/>
    </source>
</evidence>
<protein>
    <recommendedName>
        <fullName evidence="3">FZ domain-containing protein</fullName>
    </recommendedName>
</protein>
<name>A0ABQ9EQE7_TEGGR</name>
<sequence length="99" mass="11304">MNMKRCNEQLDFTRPQGECLPYNGTVCSSLLANNFVYYNKSYPDAYDEQEKMAEELLSAILDQGADSRCQDSARKIICHHAFPSCDEDSEIPKPLQMCK</sequence>
<gene>
    <name evidence="4" type="ORF">KUTeg_017131</name>
</gene>
<comment type="caution">
    <text evidence="2">Lacks conserved residue(s) required for the propagation of feature annotation.</text>
</comment>
<dbReference type="Gene3D" id="1.10.2000.10">
    <property type="entry name" value="Frizzled cysteine-rich domain"/>
    <property type="match status" value="1"/>
</dbReference>
<dbReference type="Proteomes" id="UP001217089">
    <property type="component" value="Unassembled WGS sequence"/>
</dbReference>
<comment type="caution">
    <text evidence="4">The sequence shown here is derived from an EMBL/GenBank/DDBJ whole genome shotgun (WGS) entry which is preliminary data.</text>
</comment>
<keyword evidence="5" id="KW-1185">Reference proteome</keyword>
<dbReference type="EMBL" id="JARBDR010000813">
    <property type="protein sequence ID" value="KAJ8306586.1"/>
    <property type="molecule type" value="Genomic_DNA"/>
</dbReference>
<reference evidence="4 5" key="1">
    <citation type="submission" date="2022-12" db="EMBL/GenBank/DDBJ databases">
        <title>Chromosome-level genome of Tegillarca granosa.</title>
        <authorList>
            <person name="Kim J."/>
        </authorList>
    </citation>
    <scope>NUCLEOTIDE SEQUENCE [LARGE SCALE GENOMIC DNA]</scope>
    <source>
        <strain evidence="4">Teg-2019</strain>
        <tissue evidence="4">Adductor muscle</tissue>
    </source>
</reference>
<evidence type="ECO:0000313" key="5">
    <source>
        <dbReference type="Proteomes" id="UP001217089"/>
    </source>
</evidence>
<dbReference type="InterPro" id="IPR036790">
    <property type="entry name" value="Frizzled_dom_sf"/>
</dbReference>
<dbReference type="Pfam" id="PF01392">
    <property type="entry name" value="Fz"/>
    <property type="match status" value="1"/>
</dbReference>
<evidence type="ECO:0000259" key="3">
    <source>
        <dbReference type="PROSITE" id="PS50038"/>
    </source>
</evidence>
<organism evidence="4 5">
    <name type="scientific">Tegillarca granosa</name>
    <name type="common">Malaysian cockle</name>
    <name type="synonym">Anadara granosa</name>
    <dbReference type="NCBI Taxonomy" id="220873"/>
    <lineage>
        <taxon>Eukaryota</taxon>
        <taxon>Metazoa</taxon>
        <taxon>Spiralia</taxon>
        <taxon>Lophotrochozoa</taxon>
        <taxon>Mollusca</taxon>
        <taxon>Bivalvia</taxon>
        <taxon>Autobranchia</taxon>
        <taxon>Pteriomorphia</taxon>
        <taxon>Arcoida</taxon>
        <taxon>Arcoidea</taxon>
        <taxon>Arcidae</taxon>
        <taxon>Tegillarca</taxon>
    </lineage>
</organism>
<dbReference type="InterPro" id="IPR020067">
    <property type="entry name" value="Frizzled_dom"/>
</dbReference>
<proteinExistence type="predicted"/>
<feature type="domain" description="FZ" evidence="3">
    <location>
        <begin position="14"/>
        <end position="99"/>
    </location>
</feature>
<evidence type="ECO:0000256" key="2">
    <source>
        <dbReference type="PROSITE-ProRule" id="PRU00090"/>
    </source>
</evidence>
<evidence type="ECO:0000313" key="4">
    <source>
        <dbReference type="EMBL" id="KAJ8306586.1"/>
    </source>
</evidence>